<keyword evidence="2 9" id="KW-0808">Transferase</keyword>
<organism evidence="13 14">
    <name type="scientific">Stenotrophomonas koreensis</name>
    <dbReference type="NCBI Taxonomy" id="266128"/>
    <lineage>
        <taxon>Bacteria</taxon>
        <taxon>Pseudomonadati</taxon>
        <taxon>Pseudomonadota</taxon>
        <taxon>Gammaproteobacteria</taxon>
        <taxon>Lysobacterales</taxon>
        <taxon>Lysobacteraceae</taxon>
        <taxon>Stenotrophomonas</taxon>
    </lineage>
</organism>
<comment type="caution">
    <text evidence="13">The sequence shown here is derived from an EMBL/GenBank/DDBJ whole genome shotgun (WGS) entry which is preliminary data.</text>
</comment>
<feature type="binding site" evidence="9">
    <location>
        <begin position="186"/>
        <end position="187"/>
    </location>
    <ligand>
        <name>2-[(2R,5Z)-2-carboxy-4-methylthiazol-5(2H)-ylidene]ethyl phosphate</name>
        <dbReference type="ChEBI" id="CHEBI:62899"/>
    </ligand>
</feature>
<dbReference type="GO" id="GO:0004789">
    <property type="term" value="F:thiamine-phosphate diphosphorylase activity"/>
    <property type="evidence" value="ECO:0007669"/>
    <property type="project" value="UniProtKB-UniRule"/>
</dbReference>
<dbReference type="GO" id="GO:0005737">
    <property type="term" value="C:cytoplasm"/>
    <property type="evidence" value="ECO:0007669"/>
    <property type="project" value="TreeGrafter"/>
</dbReference>
<dbReference type="AlphaFoldDB" id="A0A0R0BMZ9"/>
<feature type="binding site" evidence="9">
    <location>
        <position position="166"/>
    </location>
    <ligand>
        <name>2-[(2R,5Z)-2-carboxy-4-methylthiazol-5(2H)-ylidene]ethyl phosphate</name>
        <dbReference type="ChEBI" id="CHEBI:62899"/>
    </ligand>
</feature>
<dbReference type="NCBIfam" id="TIGR00693">
    <property type="entry name" value="thiE"/>
    <property type="match status" value="1"/>
</dbReference>
<dbReference type="PANTHER" id="PTHR20857:SF15">
    <property type="entry name" value="THIAMINE-PHOSPHATE SYNTHASE"/>
    <property type="match status" value="1"/>
</dbReference>
<dbReference type="PATRIC" id="fig|266128.3.peg.1356"/>
<dbReference type="GO" id="GO:0009228">
    <property type="term" value="P:thiamine biosynthetic process"/>
    <property type="evidence" value="ECO:0007669"/>
    <property type="project" value="UniProtKB-KW"/>
</dbReference>
<comment type="function">
    <text evidence="9">Condenses 4-methyl-5-(beta-hydroxyethyl)thiazole monophosphate (THZ-P) and 2-methyl-4-amino-5-hydroxymethyl pyrimidine pyrophosphate (HMP-PP) to form thiamine monophosphate (TMP).</text>
</comment>
<dbReference type="SUPFAM" id="SSF51391">
    <property type="entry name" value="Thiamin phosphate synthase"/>
    <property type="match status" value="1"/>
</dbReference>
<dbReference type="PANTHER" id="PTHR20857">
    <property type="entry name" value="THIAMINE-PHOSPHATE PYROPHOSPHORYLASE"/>
    <property type="match status" value="1"/>
</dbReference>
<dbReference type="InterPro" id="IPR034291">
    <property type="entry name" value="TMP_synthase"/>
</dbReference>
<evidence type="ECO:0000256" key="1">
    <source>
        <dbReference type="ARBA" id="ARBA00005165"/>
    </source>
</evidence>
<dbReference type="STRING" id="266128.ABB25_11460"/>
<evidence type="ECO:0000313" key="13">
    <source>
        <dbReference type="EMBL" id="KRG55730.1"/>
    </source>
</evidence>
<comment type="catalytic activity">
    <reaction evidence="7 9 10">
        <text>2-(2-carboxy-4-methylthiazol-5-yl)ethyl phosphate + 4-amino-2-methyl-5-(diphosphooxymethyl)pyrimidine + 2 H(+) = thiamine phosphate + CO2 + diphosphate</text>
        <dbReference type="Rhea" id="RHEA:47848"/>
        <dbReference type="ChEBI" id="CHEBI:15378"/>
        <dbReference type="ChEBI" id="CHEBI:16526"/>
        <dbReference type="ChEBI" id="CHEBI:33019"/>
        <dbReference type="ChEBI" id="CHEBI:37575"/>
        <dbReference type="ChEBI" id="CHEBI:57841"/>
        <dbReference type="ChEBI" id="CHEBI:62890"/>
        <dbReference type="EC" id="2.5.1.3"/>
    </reaction>
</comment>
<evidence type="ECO:0000256" key="9">
    <source>
        <dbReference type="HAMAP-Rule" id="MF_00097"/>
    </source>
</evidence>
<dbReference type="GO" id="GO:0009229">
    <property type="term" value="P:thiamine diphosphate biosynthetic process"/>
    <property type="evidence" value="ECO:0007669"/>
    <property type="project" value="UniProtKB-UniRule"/>
</dbReference>
<evidence type="ECO:0000256" key="3">
    <source>
        <dbReference type="ARBA" id="ARBA00022723"/>
    </source>
</evidence>
<comment type="cofactor">
    <cofactor evidence="9">
        <name>Mg(2+)</name>
        <dbReference type="ChEBI" id="CHEBI:18420"/>
    </cofactor>
    <text evidence="9">Binds 1 Mg(2+) ion per subunit.</text>
</comment>
<keyword evidence="14" id="KW-1185">Reference proteome</keyword>
<feature type="binding site" evidence="9">
    <location>
        <position position="91"/>
    </location>
    <ligand>
        <name>Mg(2+)</name>
        <dbReference type="ChEBI" id="CHEBI:18420"/>
    </ligand>
</feature>
<gene>
    <name evidence="9" type="primary">thiE</name>
    <name evidence="13" type="ORF">ABB25_11460</name>
</gene>
<evidence type="ECO:0000313" key="14">
    <source>
        <dbReference type="Proteomes" id="UP000051254"/>
    </source>
</evidence>
<accession>A0A0R0BMZ9</accession>
<dbReference type="InterPro" id="IPR013785">
    <property type="entry name" value="Aldolase_TIM"/>
</dbReference>
<keyword evidence="3 9" id="KW-0479">Metal-binding</keyword>
<feature type="binding site" evidence="9">
    <location>
        <begin position="137"/>
        <end position="139"/>
    </location>
    <ligand>
        <name>2-[(2R,5Z)-2-carboxy-4-methylthiazol-5(2H)-ylidene]ethyl phosphate</name>
        <dbReference type="ChEBI" id="CHEBI:62899"/>
    </ligand>
</feature>
<dbReference type="EC" id="2.5.1.3" evidence="9"/>
<sequence>MTPTSVMSGVYLITPDQNDSQALLAATEPLLAAGVALLQYRNKRADAALRLAQATALQALCTRHQVPLLINDELELAVAVGAAGVHLGEDDGDIAAARAALGPEAIIGASCYNEPALAERAVAAGASYIAWGAFYPSTTKPLARRADPQLLRDGHRFGVPQVAIGGLTPDNAGALVAAGADLLAVISGIYAAPDPVAALRAYQACFKEAQR</sequence>
<dbReference type="OrthoDB" id="9789949at2"/>
<feature type="binding site" evidence="9">
    <location>
        <position position="140"/>
    </location>
    <ligand>
        <name>4-amino-2-methyl-5-(diphosphooxymethyl)pyrimidine</name>
        <dbReference type="ChEBI" id="CHEBI:57841"/>
    </ligand>
</feature>
<dbReference type="CDD" id="cd00564">
    <property type="entry name" value="TMP_TenI"/>
    <property type="match status" value="1"/>
</dbReference>
<evidence type="ECO:0000256" key="8">
    <source>
        <dbReference type="ARBA" id="ARBA00047883"/>
    </source>
</evidence>
<dbReference type="HAMAP" id="MF_00097">
    <property type="entry name" value="TMP_synthase"/>
    <property type="match status" value="1"/>
</dbReference>
<dbReference type="InterPro" id="IPR022998">
    <property type="entry name" value="ThiamineP_synth_TenI"/>
</dbReference>
<dbReference type="Gene3D" id="3.20.20.70">
    <property type="entry name" value="Aldolase class I"/>
    <property type="match status" value="1"/>
</dbReference>
<feature type="binding site" evidence="9">
    <location>
        <position position="110"/>
    </location>
    <ligand>
        <name>4-amino-2-methyl-5-(diphosphooxymethyl)pyrimidine</name>
        <dbReference type="ChEBI" id="CHEBI:57841"/>
    </ligand>
</feature>
<protein>
    <recommendedName>
        <fullName evidence="9">Thiamine-phosphate synthase</fullName>
        <shortName evidence="9">TP synthase</shortName>
        <shortName evidence="9">TPS</shortName>
        <ecNumber evidence="9">2.5.1.3</ecNumber>
    </recommendedName>
    <alternativeName>
        <fullName evidence="9">Thiamine-phosphate pyrophosphorylase</fullName>
        <shortName evidence="9">TMP pyrophosphorylase</shortName>
        <shortName evidence="9">TMP-PPase</shortName>
    </alternativeName>
</protein>
<evidence type="ECO:0000256" key="2">
    <source>
        <dbReference type="ARBA" id="ARBA00022679"/>
    </source>
</evidence>
<feature type="domain" description="Thiamine phosphate synthase/TenI" evidence="12">
    <location>
        <begin position="10"/>
        <end position="189"/>
    </location>
</feature>
<reference evidence="13 14" key="1">
    <citation type="submission" date="2015-05" db="EMBL/GenBank/DDBJ databases">
        <title>Genome sequencing and analysis of members of genus Stenotrophomonas.</title>
        <authorList>
            <person name="Patil P.P."/>
            <person name="Midha S."/>
            <person name="Patil P.B."/>
        </authorList>
    </citation>
    <scope>NUCLEOTIDE SEQUENCE [LARGE SCALE GENOMIC DNA]</scope>
    <source>
        <strain evidence="13 14">DSM 17805</strain>
    </source>
</reference>
<comment type="catalytic activity">
    <reaction evidence="6 9 10">
        <text>4-methyl-5-(2-phosphooxyethyl)-thiazole + 4-amino-2-methyl-5-(diphosphooxymethyl)pyrimidine + H(+) = thiamine phosphate + diphosphate</text>
        <dbReference type="Rhea" id="RHEA:22328"/>
        <dbReference type="ChEBI" id="CHEBI:15378"/>
        <dbReference type="ChEBI" id="CHEBI:33019"/>
        <dbReference type="ChEBI" id="CHEBI:37575"/>
        <dbReference type="ChEBI" id="CHEBI:57841"/>
        <dbReference type="ChEBI" id="CHEBI:58296"/>
        <dbReference type="EC" id="2.5.1.3"/>
    </reaction>
</comment>
<evidence type="ECO:0000259" key="12">
    <source>
        <dbReference type="Pfam" id="PF02581"/>
    </source>
</evidence>
<evidence type="ECO:0000256" key="4">
    <source>
        <dbReference type="ARBA" id="ARBA00022842"/>
    </source>
</evidence>
<evidence type="ECO:0000256" key="10">
    <source>
        <dbReference type="RuleBase" id="RU003826"/>
    </source>
</evidence>
<feature type="binding site" evidence="9">
    <location>
        <position position="71"/>
    </location>
    <ligand>
        <name>4-amino-2-methyl-5-(diphosphooxymethyl)pyrimidine</name>
        <dbReference type="ChEBI" id="CHEBI:57841"/>
    </ligand>
</feature>
<dbReference type="Pfam" id="PF02581">
    <property type="entry name" value="TMP-TENI"/>
    <property type="match status" value="1"/>
</dbReference>
<dbReference type="InterPro" id="IPR036206">
    <property type="entry name" value="ThiamineP_synth_sf"/>
</dbReference>
<dbReference type="EMBL" id="LDJH01000022">
    <property type="protein sequence ID" value="KRG55730.1"/>
    <property type="molecule type" value="Genomic_DNA"/>
</dbReference>
<comment type="similarity">
    <text evidence="9 10">Belongs to the thiamine-phosphate synthase family.</text>
</comment>
<evidence type="ECO:0000256" key="7">
    <source>
        <dbReference type="ARBA" id="ARBA00047851"/>
    </source>
</evidence>
<proteinExistence type="inferred from homology"/>
<keyword evidence="5 9" id="KW-0784">Thiamine biosynthesis</keyword>
<dbReference type="UniPathway" id="UPA00060">
    <property type="reaction ID" value="UER00141"/>
</dbReference>
<evidence type="ECO:0000256" key="6">
    <source>
        <dbReference type="ARBA" id="ARBA00047334"/>
    </source>
</evidence>
<comment type="pathway">
    <text evidence="1 9 11">Cofactor biosynthesis; thiamine diphosphate biosynthesis; thiamine phosphate from 4-amino-2-methyl-5-diphosphomethylpyrimidine and 4-methyl-5-(2-phosphoethyl)-thiazole: step 1/1.</text>
</comment>
<dbReference type="Proteomes" id="UP000051254">
    <property type="component" value="Unassembled WGS sequence"/>
</dbReference>
<name>A0A0R0BMZ9_9GAMM</name>
<dbReference type="GO" id="GO:0000287">
    <property type="term" value="F:magnesium ion binding"/>
    <property type="evidence" value="ECO:0007669"/>
    <property type="project" value="UniProtKB-UniRule"/>
</dbReference>
<comment type="catalytic activity">
    <reaction evidence="8 9 10">
        <text>2-[(2R,5Z)-2-carboxy-4-methylthiazol-5(2H)-ylidene]ethyl phosphate + 4-amino-2-methyl-5-(diphosphooxymethyl)pyrimidine + 2 H(+) = thiamine phosphate + CO2 + diphosphate</text>
        <dbReference type="Rhea" id="RHEA:47844"/>
        <dbReference type="ChEBI" id="CHEBI:15378"/>
        <dbReference type="ChEBI" id="CHEBI:16526"/>
        <dbReference type="ChEBI" id="CHEBI:33019"/>
        <dbReference type="ChEBI" id="CHEBI:37575"/>
        <dbReference type="ChEBI" id="CHEBI:57841"/>
        <dbReference type="ChEBI" id="CHEBI:62899"/>
        <dbReference type="EC" id="2.5.1.3"/>
    </reaction>
</comment>
<dbReference type="RefSeq" id="WP_057666909.1">
    <property type="nucleotide sequence ID" value="NZ_LDJH01000022.1"/>
</dbReference>
<feature type="binding site" evidence="9">
    <location>
        <begin position="39"/>
        <end position="43"/>
    </location>
    <ligand>
        <name>4-amino-2-methyl-5-(diphosphooxymethyl)pyrimidine</name>
        <dbReference type="ChEBI" id="CHEBI:57841"/>
    </ligand>
</feature>
<feature type="binding site" evidence="9">
    <location>
        <position position="72"/>
    </location>
    <ligand>
        <name>Mg(2+)</name>
        <dbReference type="ChEBI" id="CHEBI:18420"/>
    </ligand>
</feature>
<evidence type="ECO:0000256" key="5">
    <source>
        <dbReference type="ARBA" id="ARBA00022977"/>
    </source>
</evidence>
<keyword evidence="4 9" id="KW-0460">Magnesium</keyword>
<evidence type="ECO:0000256" key="11">
    <source>
        <dbReference type="RuleBase" id="RU004253"/>
    </source>
</evidence>